<reference evidence="6 9" key="2">
    <citation type="submission" date="2020-04" db="EMBL/GenBank/DDBJ databases">
        <authorList>
            <person name="De Canck E."/>
        </authorList>
    </citation>
    <scope>NUCLEOTIDE SEQUENCE [LARGE SCALE GENOMIC DNA]</scope>
    <source>
        <strain evidence="6 9">LMG 27174</strain>
    </source>
</reference>
<dbReference type="OrthoDB" id="305957at2"/>
<evidence type="ECO:0000259" key="5">
    <source>
        <dbReference type="PROSITE" id="PS51898"/>
    </source>
</evidence>
<evidence type="ECO:0000256" key="3">
    <source>
        <dbReference type="ARBA" id="ARBA00023125"/>
    </source>
</evidence>
<dbReference type="PANTHER" id="PTHR30349:SF41">
    <property type="entry name" value="INTEGRASE_RECOMBINASE PROTEIN MJ0367-RELATED"/>
    <property type="match status" value="1"/>
</dbReference>
<dbReference type="PANTHER" id="PTHR30349">
    <property type="entry name" value="PHAGE INTEGRASE-RELATED"/>
    <property type="match status" value="1"/>
</dbReference>
<sequence>MAQAATLRPAQIRHLLAVTSATSRHPERDCLVLLPGITCGMRISEIAQVEVQDVLFPSGAIRSEVSLRAAITKGCRQRCIYLTHAKTVSALECYLNHRIARGIGTELTADRYRGLARSTCLVLAGKGRKFAMSTKRRINEAGEPVDYSACDSLQAYVTKLYRDAGIRGGSSHSGRRSFASNLIEQGHDIETVQQLLGHAELEHVRPYLAVSDKKLRQMFCEVL</sequence>
<dbReference type="GO" id="GO:0015074">
    <property type="term" value="P:DNA integration"/>
    <property type="evidence" value="ECO:0007669"/>
    <property type="project" value="UniProtKB-KW"/>
</dbReference>
<proteinExistence type="inferred from homology"/>
<evidence type="ECO:0000256" key="4">
    <source>
        <dbReference type="ARBA" id="ARBA00023172"/>
    </source>
</evidence>
<dbReference type="AlphaFoldDB" id="A0A2N7W2E0"/>
<keyword evidence="4" id="KW-0233">DNA recombination</keyword>
<evidence type="ECO:0000256" key="1">
    <source>
        <dbReference type="ARBA" id="ARBA00008857"/>
    </source>
</evidence>
<keyword evidence="3" id="KW-0238">DNA-binding</keyword>
<evidence type="ECO:0000313" key="8">
    <source>
        <dbReference type="Proteomes" id="UP000235659"/>
    </source>
</evidence>
<dbReference type="Pfam" id="PF00589">
    <property type="entry name" value="Phage_integrase"/>
    <property type="match status" value="1"/>
</dbReference>
<evidence type="ECO:0000313" key="9">
    <source>
        <dbReference type="Proteomes" id="UP000494205"/>
    </source>
</evidence>
<dbReference type="Gene3D" id="1.10.443.10">
    <property type="entry name" value="Intergrase catalytic core"/>
    <property type="match status" value="1"/>
</dbReference>
<organism evidence="6 9">
    <name type="scientific">Paraburkholderia rhynchosiae</name>
    <dbReference type="NCBI Taxonomy" id="487049"/>
    <lineage>
        <taxon>Bacteria</taxon>
        <taxon>Pseudomonadati</taxon>
        <taxon>Pseudomonadota</taxon>
        <taxon>Betaproteobacteria</taxon>
        <taxon>Burkholderiales</taxon>
        <taxon>Burkholderiaceae</taxon>
        <taxon>Paraburkholderia</taxon>
    </lineage>
</organism>
<dbReference type="EMBL" id="PNXY01000039">
    <property type="protein sequence ID" value="PMS23561.1"/>
    <property type="molecule type" value="Genomic_DNA"/>
</dbReference>
<gene>
    <name evidence="6" type="primary">xerC_4</name>
    <name evidence="7" type="ORF">C0Z16_32200</name>
    <name evidence="6" type="ORF">LMG27174_06629</name>
</gene>
<keyword evidence="8" id="KW-1185">Reference proteome</keyword>
<dbReference type="SUPFAM" id="SSF56349">
    <property type="entry name" value="DNA breaking-rejoining enzymes"/>
    <property type="match status" value="1"/>
</dbReference>
<protein>
    <submittedName>
        <fullName evidence="7">Integrase</fullName>
    </submittedName>
    <submittedName>
        <fullName evidence="6">Tyrosine recombinase XerC</fullName>
    </submittedName>
</protein>
<reference evidence="7 8" key="1">
    <citation type="submission" date="2018-01" db="EMBL/GenBank/DDBJ databases">
        <title>Whole genome analyses suggest that Burkholderia sensu lato contains two further novel genera in the rhizoxinica-symbiotica group Mycetohabitans gen. nov., and Trinickia gen. nov.: implications for the evolution of diazotrophy and nodulation in the Burkholderiaceae.</title>
        <authorList>
            <person name="Estrada-de los Santos P."/>
            <person name="Palmer M."/>
            <person name="Chavez-Ramirez B."/>
            <person name="Beukes C."/>
            <person name="Steenkamp E.T."/>
            <person name="Hirsch A.M."/>
            <person name="Manyaka P."/>
            <person name="Maluk M."/>
            <person name="Lafos M."/>
            <person name="Crook M."/>
            <person name="Gross E."/>
            <person name="Simon M.F."/>
            <person name="Bueno dos Reis Junior F."/>
            <person name="Poole P.S."/>
            <person name="Venter S.N."/>
            <person name="James E.K."/>
        </authorList>
    </citation>
    <scope>NUCLEOTIDE SEQUENCE [LARGE SCALE GENOMIC DNA]</scope>
    <source>
        <strain evidence="7 8">WSM 3937</strain>
    </source>
</reference>
<evidence type="ECO:0000313" key="6">
    <source>
        <dbReference type="EMBL" id="CAB3740264.1"/>
    </source>
</evidence>
<dbReference type="CDD" id="cd00397">
    <property type="entry name" value="DNA_BRE_C"/>
    <property type="match status" value="1"/>
</dbReference>
<name>A0A2N7W2E0_9BURK</name>
<dbReference type="InterPro" id="IPR013762">
    <property type="entry name" value="Integrase-like_cat_sf"/>
</dbReference>
<dbReference type="InterPro" id="IPR011010">
    <property type="entry name" value="DNA_brk_join_enz"/>
</dbReference>
<keyword evidence="2" id="KW-0229">DNA integration</keyword>
<comment type="similarity">
    <text evidence="1">Belongs to the 'phage' integrase family.</text>
</comment>
<dbReference type="GO" id="GO:0003677">
    <property type="term" value="F:DNA binding"/>
    <property type="evidence" value="ECO:0007669"/>
    <property type="project" value="UniProtKB-KW"/>
</dbReference>
<dbReference type="PROSITE" id="PS51898">
    <property type="entry name" value="TYR_RECOMBINASE"/>
    <property type="match status" value="1"/>
</dbReference>
<dbReference type="InterPro" id="IPR002104">
    <property type="entry name" value="Integrase_catalytic"/>
</dbReference>
<feature type="domain" description="Tyr recombinase" evidence="5">
    <location>
        <begin position="2"/>
        <end position="220"/>
    </location>
</feature>
<dbReference type="EMBL" id="CADIJZ010000043">
    <property type="protein sequence ID" value="CAB3740264.1"/>
    <property type="molecule type" value="Genomic_DNA"/>
</dbReference>
<accession>A0A2N7W2E0</accession>
<evidence type="ECO:0000256" key="2">
    <source>
        <dbReference type="ARBA" id="ARBA00022908"/>
    </source>
</evidence>
<dbReference type="Proteomes" id="UP000494205">
    <property type="component" value="Unassembled WGS sequence"/>
</dbReference>
<dbReference type="InterPro" id="IPR050090">
    <property type="entry name" value="Tyrosine_recombinase_XerCD"/>
</dbReference>
<dbReference type="GO" id="GO:0006310">
    <property type="term" value="P:DNA recombination"/>
    <property type="evidence" value="ECO:0007669"/>
    <property type="project" value="UniProtKB-KW"/>
</dbReference>
<evidence type="ECO:0000313" key="7">
    <source>
        <dbReference type="EMBL" id="PMS23561.1"/>
    </source>
</evidence>
<dbReference type="Proteomes" id="UP000235659">
    <property type="component" value="Unassembled WGS sequence"/>
</dbReference>